<reference evidence="3 9" key="4">
    <citation type="submission" date="2020-07" db="EMBL/GenBank/DDBJ databases">
        <title>Organ Donor 1.</title>
        <authorList>
            <person name="Marsh A.J."/>
            <person name="Azcarate-Peril M.A."/>
        </authorList>
    </citation>
    <scope>NUCLEOTIDE SEQUENCE [LARGE SCALE GENOMIC DNA]</scope>
    <source>
        <strain evidence="3 9">AMC0712</strain>
    </source>
</reference>
<evidence type="ECO:0000313" key="5">
    <source>
        <dbReference type="EMBL" id="THC80404.1"/>
    </source>
</evidence>
<dbReference type="eggNOG" id="ENOG5030B6Q">
    <property type="taxonomic scope" value="Bacteria"/>
</dbReference>
<gene>
    <name evidence="4" type="ORF">CYJ91_02910</name>
    <name evidence="5" type="ORF">E6L36_08335</name>
    <name evidence="3" type="ORF">H0N82_08335</name>
    <name evidence="2" type="ORF">HWN39_01825</name>
</gene>
<feature type="transmembrane region" description="Helical" evidence="1">
    <location>
        <begin position="53"/>
        <end position="71"/>
    </location>
</feature>
<keyword evidence="1" id="KW-0812">Transmembrane</keyword>
<evidence type="ECO:0000313" key="4">
    <source>
        <dbReference type="EMBL" id="PLA58509.1"/>
    </source>
</evidence>
<reference evidence="2 8" key="3">
    <citation type="submission" date="2020-06" db="EMBL/GenBank/DDBJ databases">
        <title>Lactobacillus rhamnosus QC,genome.</title>
        <authorList>
            <person name="Yi H."/>
            <person name="Jin M."/>
        </authorList>
    </citation>
    <scope>NUCLEOTIDE SEQUENCE [LARGE SCALE GENOMIC DNA]</scope>
    <source>
        <strain evidence="2 8">QC</strain>
    </source>
</reference>
<protein>
    <submittedName>
        <fullName evidence="2">DUF3397 domain-containing protein</fullName>
    </submittedName>
</protein>
<dbReference type="EMBL" id="JABXWP010000002">
    <property type="protein sequence ID" value="NVO87235.1"/>
    <property type="molecule type" value="Genomic_DNA"/>
</dbReference>
<evidence type="ECO:0000313" key="6">
    <source>
        <dbReference type="Proteomes" id="UP000234212"/>
    </source>
</evidence>
<name>A0A0E3CN01_LACRH</name>
<comment type="caution">
    <text evidence="2">The sequence shown here is derived from an EMBL/GenBank/DDBJ whole genome shotgun (WGS) entry which is preliminary data.</text>
</comment>
<dbReference type="EMBL" id="PKJX01000001">
    <property type="protein sequence ID" value="PLA58509.1"/>
    <property type="molecule type" value="Genomic_DNA"/>
</dbReference>
<dbReference type="Proteomes" id="UP000307517">
    <property type="component" value="Unassembled WGS sequence"/>
</dbReference>
<sequence>MVLLALGLPILVWLLVVAAVVYFDFHGGSWFFLLTMVNLWAIFELTFTKSPNFIWVILFTAMVIALILVVWQVIREYDLIIHRYWRMLTRILSLATTCWWLSGIFIYFMG</sequence>
<reference evidence="4 6" key="1">
    <citation type="submission" date="2017-12" db="EMBL/GenBank/DDBJ databases">
        <title>Phylogenetic diversity of female urinary microbiome.</title>
        <authorList>
            <person name="Thomas-White K."/>
            <person name="Wolfe A.J."/>
        </authorList>
    </citation>
    <scope>NUCLEOTIDE SEQUENCE [LARGE SCALE GENOMIC DNA]</scope>
    <source>
        <strain evidence="4 6">UMB0004</strain>
    </source>
</reference>
<dbReference type="Proteomes" id="UP000542889">
    <property type="component" value="Unassembled WGS sequence"/>
</dbReference>
<feature type="transmembrane region" description="Helical" evidence="1">
    <location>
        <begin position="28"/>
        <end position="46"/>
    </location>
</feature>
<dbReference type="RefSeq" id="WP_005689139.1">
    <property type="nucleotide sequence ID" value="NZ_BSWG01000001.1"/>
</dbReference>
<dbReference type="GeneID" id="69831764"/>
<evidence type="ECO:0000313" key="2">
    <source>
        <dbReference type="EMBL" id="NVO87235.1"/>
    </source>
</evidence>
<evidence type="ECO:0000313" key="8">
    <source>
        <dbReference type="Proteomes" id="UP000542889"/>
    </source>
</evidence>
<dbReference type="AlphaFoldDB" id="A0A0E3CN01"/>
<keyword evidence="1" id="KW-1133">Transmembrane helix</keyword>
<feature type="transmembrane region" description="Helical" evidence="1">
    <location>
        <begin position="91"/>
        <end position="109"/>
    </location>
</feature>
<dbReference type="EMBL" id="SSHM01000001">
    <property type="protein sequence ID" value="THC80404.1"/>
    <property type="molecule type" value="Genomic_DNA"/>
</dbReference>
<evidence type="ECO:0000313" key="9">
    <source>
        <dbReference type="Proteomes" id="UP000552935"/>
    </source>
</evidence>
<evidence type="ECO:0000256" key="1">
    <source>
        <dbReference type="SAM" id="Phobius"/>
    </source>
</evidence>
<accession>A0A0E3CN01</accession>
<dbReference type="STRING" id="47715.AWJ15_02165"/>
<proteinExistence type="predicted"/>
<keyword evidence="1" id="KW-0472">Membrane</keyword>
<dbReference type="OrthoDB" id="2318857at2"/>
<evidence type="ECO:0000313" key="3">
    <source>
        <dbReference type="EMBL" id="NZA05110.1"/>
    </source>
</evidence>
<organism evidence="2 8">
    <name type="scientific">Lacticaseibacillus rhamnosus</name>
    <name type="common">Lactobacillus rhamnosus</name>
    <dbReference type="NCBI Taxonomy" id="47715"/>
    <lineage>
        <taxon>Bacteria</taxon>
        <taxon>Bacillati</taxon>
        <taxon>Bacillota</taxon>
        <taxon>Bacilli</taxon>
        <taxon>Lactobacillales</taxon>
        <taxon>Lactobacillaceae</taxon>
        <taxon>Lacticaseibacillus</taxon>
    </lineage>
</organism>
<evidence type="ECO:0000313" key="7">
    <source>
        <dbReference type="Proteomes" id="UP000307517"/>
    </source>
</evidence>
<dbReference type="EMBL" id="JACCKI010000005">
    <property type="protein sequence ID" value="NZA05110.1"/>
    <property type="molecule type" value="Genomic_DNA"/>
</dbReference>
<reference evidence="5 7" key="2">
    <citation type="submission" date="2019-04" db="EMBL/GenBank/DDBJ databases">
        <title>Genome Announcement to Ensure Probiotic Safety of Lactobacillus rhamnosus UBLR-58.</title>
        <authorList>
            <person name="Sulthana A."/>
            <person name="Lakshmi S.G."/>
            <person name="Madempudi R.S."/>
        </authorList>
    </citation>
    <scope>NUCLEOTIDE SEQUENCE [LARGE SCALE GENOMIC DNA]</scope>
    <source>
        <strain evidence="5 7">UBLR-58</strain>
    </source>
</reference>
<dbReference type="Proteomes" id="UP000552935">
    <property type="component" value="Unassembled WGS sequence"/>
</dbReference>
<dbReference type="Proteomes" id="UP000234212">
    <property type="component" value="Unassembled WGS sequence"/>
</dbReference>